<keyword evidence="2" id="KW-0808">Transferase</keyword>
<comment type="similarity">
    <text evidence="1">Belongs to the sulfotransferase 1 family.</text>
</comment>
<organism evidence="4 5">
    <name type="scientific">Fictibacillus barbaricus</name>
    <dbReference type="NCBI Taxonomy" id="182136"/>
    <lineage>
        <taxon>Bacteria</taxon>
        <taxon>Bacillati</taxon>
        <taxon>Bacillota</taxon>
        <taxon>Bacilli</taxon>
        <taxon>Bacillales</taxon>
        <taxon>Fictibacillaceae</taxon>
        <taxon>Fictibacillus</taxon>
    </lineage>
</organism>
<evidence type="ECO:0000259" key="3">
    <source>
        <dbReference type="Pfam" id="PF00685"/>
    </source>
</evidence>
<accession>A0ABS2ZCZ5</accession>
<dbReference type="Pfam" id="PF00685">
    <property type="entry name" value="Sulfotransfer_1"/>
    <property type="match status" value="1"/>
</dbReference>
<dbReference type="Proteomes" id="UP001319060">
    <property type="component" value="Unassembled WGS sequence"/>
</dbReference>
<dbReference type="PANTHER" id="PTHR11783">
    <property type="entry name" value="SULFOTRANSFERASE SULT"/>
    <property type="match status" value="1"/>
</dbReference>
<evidence type="ECO:0000313" key="4">
    <source>
        <dbReference type="EMBL" id="MBN3546070.1"/>
    </source>
</evidence>
<evidence type="ECO:0000256" key="2">
    <source>
        <dbReference type="ARBA" id="ARBA00022679"/>
    </source>
</evidence>
<comment type="caution">
    <text evidence="4">The sequence shown here is derived from an EMBL/GenBank/DDBJ whole genome shotgun (WGS) entry which is preliminary data.</text>
</comment>
<name>A0ABS2ZCZ5_9BACL</name>
<dbReference type="EMBL" id="JAFHKS010000043">
    <property type="protein sequence ID" value="MBN3546070.1"/>
    <property type="molecule type" value="Genomic_DNA"/>
</dbReference>
<evidence type="ECO:0000313" key="5">
    <source>
        <dbReference type="Proteomes" id="UP001319060"/>
    </source>
</evidence>
<proteinExistence type="inferred from homology"/>
<dbReference type="InterPro" id="IPR000863">
    <property type="entry name" value="Sulfotransferase_dom"/>
</dbReference>
<dbReference type="Gene3D" id="3.40.50.300">
    <property type="entry name" value="P-loop containing nucleotide triphosphate hydrolases"/>
    <property type="match status" value="1"/>
</dbReference>
<keyword evidence="5" id="KW-1185">Reference proteome</keyword>
<dbReference type="SUPFAM" id="SSF52540">
    <property type="entry name" value="P-loop containing nucleoside triphosphate hydrolases"/>
    <property type="match status" value="1"/>
</dbReference>
<gene>
    <name evidence="4" type="ORF">JYA64_12250</name>
</gene>
<dbReference type="InterPro" id="IPR027417">
    <property type="entry name" value="P-loop_NTPase"/>
</dbReference>
<feature type="domain" description="Sulfotransferase" evidence="3">
    <location>
        <begin position="30"/>
        <end position="218"/>
    </location>
</feature>
<evidence type="ECO:0000256" key="1">
    <source>
        <dbReference type="ARBA" id="ARBA00005771"/>
    </source>
</evidence>
<protein>
    <submittedName>
        <fullName evidence="4">Sulfotransferase domain-containing protein</fullName>
    </submittedName>
</protein>
<reference evidence="4 5" key="1">
    <citation type="submission" date="2021-01" db="EMBL/GenBank/DDBJ databases">
        <title>Genome Sequencing of Type Strains.</title>
        <authorList>
            <person name="Lemaire J.F."/>
            <person name="Inderbitzin P."/>
            <person name="Collins S.B."/>
            <person name="Wespe N."/>
            <person name="Knight-Connoni V."/>
        </authorList>
    </citation>
    <scope>NUCLEOTIDE SEQUENCE [LARGE SCALE GENOMIC DNA]</scope>
    <source>
        <strain evidence="4 5">DSM 14730</strain>
    </source>
</reference>
<sequence length="230" mass="27297">MFQILTGLPSVKHDQLLHLYEGFPYQFTHHEQALRGIKENEFISGHIYYSKSWEDKLKELNMKQIFLYRDLRDIIVSYNHYVEKVDAPLFHVFREQNLSQKERLLAIINGVESSSFNHPGIKEWFSFFINWMHIPHVLSVRFEDLISNEQSQTKTLSTIIKYLYNDHLPLPIDQMLSSIKRNIDPSQSATFRKGKIGSWQEEFDQELKDAFKRSTGDLLIQLGYEQNNNW</sequence>